<organism evidence="3 4">
    <name type="scientific">Lujinxingia litoralis</name>
    <dbReference type="NCBI Taxonomy" id="2211119"/>
    <lineage>
        <taxon>Bacteria</taxon>
        <taxon>Deltaproteobacteria</taxon>
        <taxon>Bradymonadales</taxon>
        <taxon>Lujinxingiaceae</taxon>
        <taxon>Lujinxingia</taxon>
    </lineage>
</organism>
<dbReference type="PROSITE" id="PS51819">
    <property type="entry name" value="VOC"/>
    <property type="match status" value="1"/>
</dbReference>
<dbReference type="InterPro" id="IPR023393">
    <property type="entry name" value="START-like_dom_sf"/>
</dbReference>
<dbReference type="OrthoDB" id="9800600at2"/>
<comment type="caution">
    <text evidence="3">The sequence shown here is derived from an EMBL/GenBank/DDBJ whole genome shotgun (WGS) entry which is preliminary data.</text>
</comment>
<dbReference type="SUPFAM" id="SSF54593">
    <property type="entry name" value="Glyoxalase/Bleomycin resistance protein/Dihydroxybiphenyl dioxygenase"/>
    <property type="match status" value="1"/>
</dbReference>
<proteinExistence type="inferred from homology"/>
<keyword evidence="4" id="KW-1185">Reference proteome</keyword>
<reference evidence="3 4" key="1">
    <citation type="submission" date="2018-05" db="EMBL/GenBank/DDBJ databases">
        <title>Lujinxingia marina gen. nov. sp. nov., a new facultative anaerobic member of the class Deltaproteobacteria, and proposal of Lujinxingaceae fam. nov.</title>
        <authorList>
            <person name="Li C.-M."/>
        </authorList>
    </citation>
    <scope>NUCLEOTIDE SEQUENCE [LARGE SCALE GENOMIC DNA]</scope>
    <source>
        <strain evidence="3 4">B210</strain>
    </source>
</reference>
<dbReference type="InterPro" id="IPR029068">
    <property type="entry name" value="Glyas_Bleomycin-R_OHBP_Dase"/>
</dbReference>
<dbReference type="EMBL" id="QHKO01000001">
    <property type="protein sequence ID" value="RAL25107.1"/>
    <property type="molecule type" value="Genomic_DNA"/>
</dbReference>
<dbReference type="CDD" id="cd07814">
    <property type="entry name" value="SRPBCC_CalC_Aha1-like"/>
    <property type="match status" value="1"/>
</dbReference>
<feature type="domain" description="VOC" evidence="2">
    <location>
        <begin position="3"/>
        <end position="114"/>
    </location>
</feature>
<dbReference type="Pfam" id="PF00903">
    <property type="entry name" value="Glyoxalase"/>
    <property type="match status" value="1"/>
</dbReference>
<dbReference type="RefSeq" id="WP_111728279.1">
    <property type="nucleotide sequence ID" value="NZ_QHKO01000001.1"/>
</dbReference>
<dbReference type="PANTHER" id="PTHR33993">
    <property type="entry name" value="GLYOXALASE-RELATED"/>
    <property type="match status" value="1"/>
</dbReference>
<dbReference type="Gene3D" id="3.10.180.10">
    <property type="entry name" value="2,3-Dihydroxybiphenyl 1,2-Dioxygenase, domain 1"/>
    <property type="match status" value="1"/>
</dbReference>
<dbReference type="SUPFAM" id="SSF55961">
    <property type="entry name" value="Bet v1-like"/>
    <property type="match status" value="1"/>
</dbReference>
<dbReference type="InterPro" id="IPR037523">
    <property type="entry name" value="VOC_core"/>
</dbReference>
<evidence type="ECO:0000313" key="4">
    <source>
        <dbReference type="Proteomes" id="UP000249169"/>
    </source>
</evidence>
<gene>
    <name evidence="3" type="ORF">DL240_02520</name>
</gene>
<evidence type="ECO:0000259" key="2">
    <source>
        <dbReference type="PROSITE" id="PS51819"/>
    </source>
</evidence>
<dbReference type="InterPro" id="IPR013538">
    <property type="entry name" value="ASHA1/2-like_C"/>
</dbReference>
<dbReference type="Gene3D" id="3.30.530.20">
    <property type="match status" value="1"/>
</dbReference>
<dbReference type="InterPro" id="IPR004360">
    <property type="entry name" value="Glyas_Fos-R_dOase_dom"/>
</dbReference>
<dbReference type="InterPro" id="IPR052164">
    <property type="entry name" value="Anthracycline_SecMetBiosynth"/>
</dbReference>
<dbReference type="Proteomes" id="UP000249169">
    <property type="component" value="Unassembled WGS sequence"/>
</dbReference>
<sequence>MLGLRSAIYPVQDIDKARQWYQALLGIEPYFAEPFYVGFDVGGFELGLLPAGDAQRPGPQGVEALWGVEDIDRAWQRLLDAGARALSEPYDTGEGIRVASLADPDGNRLGIIENPHFRVPPVDSVVVIEGPATLAAEGDALEAIEVERIISAPRERVWSAWTRAQELGSWFGQDAQMELRIGGPFEIYFLDADQPARGGEGCRVLSYLPERMLSFTWNAPPDHPTRQAHTWVVVTFETIKAAEGVTRVRLVHTGWPAPSDEAGSPSTEDWASTYAYFQRAWPQVMTALERYLGGQVQA</sequence>
<protein>
    <recommendedName>
        <fullName evidence="2">VOC domain-containing protein</fullName>
    </recommendedName>
</protein>
<evidence type="ECO:0000313" key="3">
    <source>
        <dbReference type="EMBL" id="RAL25107.1"/>
    </source>
</evidence>
<comment type="similarity">
    <text evidence="1">Belongs to the AHA1 family.</text>
</comment>
<dbReference type="Pfam" id="PF08327">
    <property type="entry name" value="AHSA1"/>
    <property type="match status" value="1"/>
</dbReference>
<name>A0A328C911_9DELT</name>
<accession>A0A328C911</accession>
<evidence type="ECO:0000256" key="1">
    <source>
        <dbReference type="ARBA" id="ARBA00006817"/>
    </source>
</evidence>
<dbReference type="AlphaFoldDB" id="A0A328C911"/>